<dbReference type="PATRIC" id="fig|1609981.3.peg.2031"/>
<accession>A0A0G3EK54</accession>
<proteinExistence type="predicted"/>
<name>A0A0G3EK54_9BACT</name>
<dbReference type="Proteomes" id="UP000035268">
    <property type="component" value="Chromosome"/>
</dbReference>
<dbReference type="EMBL" id="CP010904">
    <property type="protein sequence ID" value="AKJ65190.1"/>
    <property type="molecule type" value="Genomic_DNA"/>
</dbReference>
<keyword evidence="3" id="KW-1185">Reference proteome</keyword>
<evidence type="ECO:0000256" key="1">
    <source>
        <dbReference type="SAM" id="MobiDB-lite"/>
    </source>
</evidence>
<sequence>MAKRKKNLSSKYQPWVDARKRFHLSHAHVQMARELGMNPKKLGGKVNHKQEPWKLPLPEFIEELYEKRFGKTRPDNVRSIEQMVKDKKQKQAERKARKQEEQDRRQEIGGD</sequence>
<gene>
    <name evidence="2" type="ORF">L21SP4_01955</name>
</gene>
<evidence type="ECO:0000313" key="3">
    <source>
        <dbReference type="Proteomes" id="UP000035268"/>
    </source>
</evidence>
<evidence type="ECO:0000313" key="2">
    <source>
        <dbReference type="EMBL" id="AKJ65190.1"/>
    </source>
</evidence>
<reference evidence="3" key="1">
    <citation type="submission" date="2015-02" db="EMBL/GenBank/DDBJ databases">
        <title>Description and complete genome sequence of the first cultured representative of the subdivision 5 of the Verrucomicrobia phylum.</title>
        <authorList>
            <person name="Spring S."/>
            <person name="Bunk B."/>
            <person name="Sproer C."/>
            <person name="Klenk H.-P."/>
        </authorList>
    </citation>
    <scope>NUCLEOTIDE SEQUENCE [LARGE SCALE GENOMIC DNA]</scope>
    <source>
        <strain evidence="3">L21-Fru-AB</strain>
    </source>
</reference>
<dbReference type="KEGG" id="vbl:L21SP4_01955"/>
<protein>
    <submittedName>
        <fullName evidence="2">Uncharacterized protein</fullName>
    </submittedName>
</protein>
<dbReference type="RefSeq" id="WP_052882453.1">
    <property type="nucleotide sequence ID" value="NZ_CP010904.1"/>
</dbReference>
<dbReference type="AlphaFoldDB" id="A0A0G3EK54"/>
<feature type="region of interest" description="Disordered" evidence="1">
    <location>
        <begin position="71"/>
        <end position="111"/>
    </location>
</feature>
<organism evidence="2 3">
    <name type="scientific">Kiritimatiella glycovorans</name>
    <dbReference type="NCBI Taxonomy" id="1307763"/>
    <lineage>
        <taxon>Bacteria</taxon>
        <taxon>Pseudomonadati</taxon>
        <taxon>Kiritimatiellota</taxon>
        <taxon>Kiritimatiellia</taxon>
        <taxon>Kiritimatiellales</taxon>
        <taxon>Kiritimatiellaceae</taxon>
        <taxon>Kiritimatiella</taxon>
    </lineage>
</organism>
<dbReference type="OrthoDB" id="284171at2"/>
<reference evidence="2 3" key="2">
    <citation type="journal article" date="2016" name="ISME J.">
        <title>Characterization of the first cultured representative of Verrucomicrobia subdivision 5 indicates the proposal of a novel phylum.</title>
        <authorList>
            <person name="Spring S."/>
            <person name="Bunk B."/>
            <person name="Sproer C."/>
            <person name="Schumann P."/>
            <person name="Rohde M."/>
            <person name="Tindall B.J."/>
            <person name="Klenk H.P."/>
        </authorList>
    </citation>
    <scope>NUCLEOTIDE SEQUENCE [LARGE SCALE GENOMIC DNA]</scope>
    <source>
        <strain evidence="2 3">L21-Fru-AB</strain>
    </source>
</reference>